<protein>
    <recommendedName>
        <fullName evidence="4">Tudor domain-containing protein</fullName>
    </recommendedName>
</protein>
<dbReference type="AlphaFoldDB" id="T0PT24"/>
<dbReference type="RefSeq" id="XP_008617856.1">
    <property type="nucleotide sequence ID" value="XM_008619634.1"/>
</dbReference>
<dbReference type="Gene3D" id="2.30.30.140">
    <property type="match status" value="1"/>
</dbReference>
<dbReference type="eggNOG" id="ENOG502SAMT">
    <property type="taxonomic scope" value="Eukaryota"/>
</dbReference>
<accession>T0PT24</accession>
<name>T0PT24_SAPDV</name>
<evidence type="ECO:0000256" key="1">
    <source>
        <dbReference type="SAM" id="MobiDB-lite"/>
    </source>
</evidence>
<dbReference type="Proteomes" id="UP000030762">
    <property type="component" value="Unassembled WGS sequence"/>
</dbReference>
<reference evidence="2 3" key="1">
    <citation type="submission" date="2012-04" db="EMBL/GenBank/DDBJ databases">
        <title>The Genome Sequence of Saprolegnia declina VS20.</title>
        <authorList>
            <consortium name="The Broad Institute Genome Sequencing Platform"/>
            <person name="Russ C."/>
            <person name="Nusbaum C."/>
            <person name="Tyler B."/>
            <person name="van West P."/>
            <person name="Dieguez-Uribeondo J."/>
            <person name="de Bruijn I."/>
            <person name="Tripathy S."/>
            <person name="Jiang R."/>
            <person name="Young S.K."/>
            <person name="Zeng Q."/>
            <person name="Gargeya S."/>
            <person name="Fitzgerald M."/>
            <person name="Haas B."/>
            <person name="Abouelleil A."/>
            <person name="Alvarado L."/>
            <person name="Arachchi H.M."/>
            <person name="Berlin A."/>
            <person name="Chapman S.B."/>
            <person name="Goldberg J."/>
            <person name="Griggs A."/>
            <person name="Gujja S."/>
            <person name="Hansen M."/>
            <person name="Howarth C."/>
            <person name="Imamovic A."/>
            <person name="Larimer J."/>
            <person name="McCowen C."/>
            <person name="Montmayeur A."/>
            <person name="Murphy C."/>
            <person name="Neiman D."/>
            <person name="Pearson M."/>
            <person name="Priest M."/>
            <person name="Roberts A."/>
            <person name="Saif S."/>
            <person name="Shea T."/>
            <person name="Sisk P."/>
            <person name="Sykes S."/>
            <person name="Wortman J."/>
            <person name="Nusbaum C."/>
            <person name="Birren B."/>
        </authorList>
    </citation>
    <scope>NUCLEOTIDE SEQUENCE [LARGE SCALE GENOMIC DNA]</scope>
    <source>
        <strain evidence="2 3">VS20</strain>
    </source>
</reference>
<dbReference type="OrthoDB" id="69638at2759"/>
<dbReference type="InParanoid" id="T0PT24"/>
<dbReference type="GeneID" id="19954268"/>
<dbReference type="STRING" id="1156394.T0PT24"/>
<dbReference type="VEuPathDB" id="FungiDB:SDRG_13541"/>
<feature type="region of interest" description="Disordered" evidence="1">
    <location>
        <begin position="129"/>
        <end position="169"/>
    </location>
</feature>
<evidence type="ECO:0000313" key="3">
    <source>
        <dbReference type="Proteomes" id="UP000030762"/>
    </source>
</evidence>
<proteinExistence type="predicted"/>
<evidence type="ECO:0008006" key="4">
    <source>
        <dbReference type="Google" id="ProtNLM"/>
    </source>
</evidence>
<organism evidence="2 3">
    <name type="scientific">Saprolegnia diclina (strain VS20)</name>
    <dbReference type="NCBI Taxonomy" id="1156394"/>
    <lineage>
        <taxon>Eukaryota</taxon>
        <taxon>Sar</taxon>
        <taxon>Stramenopiles</taxon>
        <taxon>Oomycota</taxon>
        <taxon>Saprolegniomycetes</taxon>
        <taxon>Saprolegniales</taxon>
        <taxon>Saprolegniaceae</taxon>
        <taxon>Saprolegnia</taxon>
    </lineage>
</organism>
<feature type="compositionally biased region" description="Pro residues" evidence="1">
    <location>
        <begin position="1"/>
        <end position="11"/>
    </location>
</feature>
<dbReference type="OMA" id="DGICVYS"/>
<dbReference type="CDD" id="cd04508">
    <property type="entry name" value="Tudor_SF"/>
    <property type="match status" value="1"/>
</dbReference>
<gene>
    <name evidence="2" type="ORF">SDRG_13541</name>
</gene>
<sequence>MDDAPPPPATPSPRGVDLSLRTTSSATSQTAPVHADPREHPPTPIVADEASHATRKRTLDSTCNNAPSRALGGVPPLANDTSSRALLPRNPALRAKSLVLLTSDVQARRKRSLAFPRKAPTRMVQAARSSALSVGSSEADDVSRKVAASSNRSYPPQRRPHRHDETLAKQELPLGEDHWTDYLFARFGSRPDVQSEFQKNQTKLLEMIRTLDALAKTRPNDDEVAAQRSACKAMAAWFRVGDHVLLMDIHGKPALLKGDSRKITAPLISSVRKRHSLPDATPVADPITATIRRDLHNGTYDIRLHKTASTIQREVAHHLLRPKVRRKPGIEAIRPSSTRNFLLLDGMVRLDLGARVMVTYRDPLERRYGYFLGLNTNGTAIVQYDEKDVDAKVDIKDLSAAADQDVTDELLAMVQEMQLTVDDRVILTGFRVLAKHPMLKSAQPCTVTRDNGNSTFDLQFLDGICVYSISRDVIQIEPSVHEMQLKQLEAQRSAAAGAFVVGQLIAAYSPRYLRYCSGRVQSVVDGLYAVVFDYGECVTQIPATEVTSLPDATLQRCGNLIVYSKSILGPEEADDARLPMGHRVMARLCGSPKYFAGVVEEAESKTYRIRFESSILDPSVPRSHVYSVESSAVVFVKPTPKSSDATATIHTSRQKRKRSSLAQRVLNFFTGSTVE</sequence>
<feature type="compositionally biased region" description="Polar residues" evidence="1">
    <location>
        <begin position="20"/>
        <end position="31"/>
    </location>
</feature>
<evidence type="ECO:0000313" key="2">
    <source>
        <dbReference type="EMBL" id="EQC28664.1"/>
    </source>
</evidence>
<keyword evidence="3" id="KW-1185">Reference proteome</keyword>
<feature type="region of interest" description="Disordered" evidence="1">
    <location>
        <begin position="1"/>
        <end position="83"/>
    </location>
</feature>
<dbReference type="EMBL" id="JH767192">
    <property type="protein sequence ID" value="EQC28664.1"/>
    <property type="molecule type" value="Genomic_DNA"/>
</dbReference>